<feature type="domain" description="GLUG" evidence="2">
    <location>
        <begin position="20"/>
        <end position="46"/>
    </location>
</feature>
<dbReference type="Gene3D" id="2.160.20.110">
    <property type="match status" value="1"/>
</dbReference>
<evidence type="ECO:0000259" key="2">
    <source>
        <dbReference type="Pfam" id="PF07581"/>
    </source>
</evidence>
<organism evidence="4 5">
    <name type="scientific">Winogradskyella epiphytica</name>
    <dbReference type="NCBI Taxonomy" id="262005"/>
    <lineage>
        <taxon>Bacteria</taxon>
        <taxon>Pseudomonadati</taxon>
        <taxon>Bacteroidota</taxon>
        <taxon>Flavobacteriia</taxon>
        <taxon>Flavobacteriales</taxon>
        <taxon>Flavobacteriaceae</taxon>
        <taxon>Winogradskyella</taxon>
    </lineage>
</organism>
<accession>A0A2V4XIL9</accession>
<dbReference type="OrthoDB" id="869215at2"/>
<dbReference type="NCBIfam" id="TIGR04183">
    <property type="entry name" value="Por_Secre_tail"/>
    <property type="match status" value="1"/>
</dbReference>
<dbReference type="InterPro" id="IPR026444">
    <property type="entry name" value="Secre_tail"/>
</dbReference>
<feature type="domain" description="Secretion system C-terminal sorting" evidence="3">
    <location>
        <begin position="240"/>
        <end position="307"/>
    </location>
</feature>
<dbReference type="AlphaFoldDB" id="A0A2V4XIL9"/>
<gene>
    <name evidence="4" type="ORF">DFQ11_101581</name>
</gene>
<keyword evidence="5" id="KW-1185">Reference proteome</keyword>
<dbReference type="Pfam" id="PF18962">
    <property type="entry name" value="Por_Secre_tail"/>
    <property type="match status" value="1"/>
</dbReference>
<dbReference type="RefSeq" id="WP_110474096.1">
    <property type="nucleotide sequence ID" value="NZ_BMWQ01000001.1"/>
</dbReference>
<evidence type="ECO:0000313" key="5">
    <source>
        <dbReference type="Proteomes" id="UP000248054"/>
    </source>
</evidence>
<feature type="domain" description="GLUG" evidence="2">
    <location>
        <begin position="49"/>
        <end position="74"/>
    </location>
</feature>
<evidence type="ECO:0000259" key="3">
    <source>
        <dbReference type="Pfam" id="PF18962"/>
    </source>
</evidence>
<evidence type="ECO:0000256" key="1">
    <source>
        <dbReference type="ARBA" id="ARBA00022729"/>
    </source>
</evidence>
<protein>
    <submittedName>
        <fullName evidence="4">Putative secreted protein (Por secretion system target)</fullName>
    </submittedName>
</protein>
<evidence type="ECO:0000313" key="4">
    <source>
        <dbReference type="EMBL" id="PYE83150.1"/>
    </source>
</evidence>
<keyword evidence="1" id="KW-0732">Signal</keyword>
<reference evidence="4 5" key="1">
    <citation type="submission" date="2018-06" db="EMBL/GenBank/DDBJ databases">
        <title>Genomic Encyclopedia of Type Strains, Phase III (KMG-III): the genomes of soil and plant-associated and newly described type strains.</title>
        <authorList>
            <person name="Whitman W."/>
        </authorList>
    </citation>
    <scope>NUCLEOTIDE SEQUENCE [LARGE SCALE GENOMIC DNA]</scope>
    <source>
        <strain evidence="4 5">CECT 7945</strain>
    </source>
</reference>
<dbReference type="InterPro" id="IPR011493">
    <property type="entry name" value="GLUG"/>
</dbReference>
<proteinExistence type="predicted"/>
<sequence>MVNCHVTNASVLGETVNYDSYNVGGLVGGILIGSTMSNCSFEGDVVGVSQIGGLAGSAWDTTSITESYSTGSVSGGYLIGGVVGYCTMSFVPNSNNIVNNCYSRSTVNASLGRAGGIYGGADSNLVLNNSYATGTVTAPEFAGGVVGYWGGGYNVVENCYFDTETSQLTDGVGGFGAAPADYSIEGRTTSNMKTTDLVDLLNAGSEDGPWTIDATMNDGYPILNNNLSVNTTVFETVNVFPTVFTNEITVDVPASVQLKSFKMYNTIGALVSEGDFSQAHSINTTNVPAGIFILHITTENGTFTKKVMKQ</sequence>
<comment type="caution">
    <text evidence="4">The sequence shown here is derived from an EMBL/GenBank/DDBJ whole genome shotgun (WGS) entry which is preliminary data.</text>
</comment>
<dbReference type="Proteomes" id="UP000248054">
    <property type="component" value="Unassembled WGS sequence"/>
</dbReference>
<name>A0A2V4XIL9_9FLAO</name>
<dbReference type="EMBL" id="QJTD01000001">
    <property type="protein sequence ID" value="PYE83150.1"/>
    <property type="molecule type" value="Genomic_DNA"/>
</dbReference>
<dbReference type="Pfam" id="PF07581">
    <property type="entry name" value="Glug"/>
    <property type="match status" value="2"/>
</dbReference>